<evidence type="ECO:0000313" key="4">
    <source>
        <dbReference type="WBParaSite" id="nRc.2.0.1.t09169-RA"/>
    </source>
</evidence>
<proteinExistence type="predicted"/>
<dbReference type="PANTHER" id="PTHR15854">
    <property type="entry name" value="THAP4 PROTEIN"/>
    <property type="match status" value="1"/>
</dbReference>
<dbReference type="Pfam" id="PF08768">
    <property type="entry name" value="THAP4_heme-bd"/>
    <property type="match status" value="1"/>
</dbReference>
<protein>
    <submittedName>
        <fullName evidence="4">THAP4-like heme-binding beta-barrel domain-containing protein</fullName>
    </submittedName>
</protein>
<reference evidence="4" key="1">
    <citation type="submission" date="2022-11" db="UniProtKB">
        <authorList>
            <consortium name="WormBaseParasite"/>
        </authorList>
    </citation>
    <scope>IDENTIFICATION</scope>
</reference>
<dbReference type="PANTHER" id="PTHR15854:SF4">
    <property type="entry name" value="PEROXYNITRITE ISOMERASE THAP4"/>
    <property type="match status" value="1"/>
</dbReference>
<organism evidence="3 4">
    <name type="scientific">Romanomermis culicivorax</name>
    <name type="common">Nematode worm</name>
    <dbReference type="NCBI Taxonomy" id="13658"/>
    <lineage>
        <taxon>Eukaryota</taxon>
        <taxon>Metazoa</taxon>
        <taxon>Ecdysozoa</taxon>
        <taxon>Nematoda</taxon>
        <taxon>Enoplea</taxon>
        <taxon>Dorylaimia</taxon>
        <taxon>Mermithida</taxon>
        <taxon>Mermithoidea</taxon>
        <taxon>Mermithidae</taxon>
        <taxon>Romanomermis</taxon>
    </lineage>
</organism>
<name>A0A915I743_ROMCU</name>
<accession>A0A915I743</accession>
<evidence type="ECO:0000256" key="1">
    <source>
        <dbReference type="ARBA" id="ARBA00036993"/>
    </source>
</evidence>
<sequence length="174" mass="19556">MINNLTPSEDATKRTCTDMRYSNSRGVESTVDHPTPCVIGKVIFLYLCSAFAWGINNQESLHAENGFIVMKGATHLVLTTTMVNGFVTVEEGEIGGNRITLKLTDIGRISWSRDLPVLDLRREFELVTDGLLDQRLLMETLTNTLQEHAYGAPFPLLMGWLSWRMVQQPSKPDQ</sequence>
<dbReference type="InterPro" id="IPR012674">
    <property type="entry name" value="Calycin"/>
</dbReference>
<dbReference type="SUPFAM" id="SSF50814">
    <property type="entry name" value="Lipocalins"/>
    <property type="match status" value="1"/>
</dbReference>
<comment type="catalytic activity">
    <reaction evidence="1">
        <text>peroxynitrite = nitrate</text>
        <dbReference type="Rhea" id="RHEA:63116"/>
        <dbReference type="ChEBI" id="CHEBI:17632"/>
        <dbReference type="ChEBI" id="CHEBI:25941"/>
    </reaction>
    <physiologicalReaction direction="left-to-right" evidence="1">
        <dbReference type="Rhea" id="RHEA:63117"/>
    </physiologicalReaction>
</comment>
<dbReference type="InterPro" id="IPR014878">
    <property type="entry name" value="THAP4-like_heme-bd"/>
</dbReference>
<evidence type="ECO:0000259" key="2">
    <source>
        <dbReference type="Pfam" id="PF08768"/>
    </source>
</evidence>
<feature type="domain" description="THAP4-like heme-binding" evidence="2">
    <location>
        <begin position="50"/>
        <end position="149"/>
    </location>
</feature>
<dbReference type="InterPro" id="IPR045165">
    <property type="entry name" value="Nitrobindin"/>
</dbReference>
<dbReference type="Proteomes" id="UP000887565">
    <property type="component" value="Unplaced"/>
</dbReference>
<keyword evidence="3" id="KW-1185">Reference proteome</keyword>
<dbReference type="WBParaSite" id="nRc.2.0.1.t09169-RA">
    <property type="protein sequence ID" value="nRc.2.0.1.t09169-RA"/>
    <property type="gene ID" value="nRc.2.0.1.g09169"/>
</dbReference>
<dbReference type="Gene3D" id="2.40.128.20">
    <property type="match status" value="1"/>
</dbReference>
<dbReference type="AlphaFoldDB" id="A0A915I743"/>
<evidence type="ECO:0000313" key="3">
    <source>
        <dbReference type="Proteomes" id="UP000887565"/>
    </source>
</evidence>